<reference evidence="3 4" key="1">
    <citation type="submission" date="2022-06" db="EMBL/GenBank/DDBJ databases">
        <title>Isolation of gut microbiota from human fecal samples.</title>
        <authorList>
            <person name="Pamer E.G."/>
            <person name="Barat B."/>
            <person name="Waligurski E."/>
            <person name="Medina S."/>
            <person name="Paddock L."/>
            <person name="Mostad J."/>
        </authorList>
    </citation>
    <scope>NUCLEOTIDE SEQUENCE [LARGE SCALE GENOMIC DNA]</scope>
    <source>
        <strain evidence="3 4">DFI.9.73</strain>
    </source>
</reference>
<dbReference type="PROSITE" id="PS50937">
    <property type="entry name" value="HTH_MERR_2"/>
    <property type="match status" value="1"/>
</dbReference>
<dbReference type="GeneID" id="90531090"/>
<protein>
    <submittedName>
        <fullName evidence="3">MerR family transcriptional regulator</fullName>
    </submittedName>
</protein>
<sequence length="129" mass="15031">MTYSISQAASRFGVEPHTLRFYEKEGIITPERTESGIRAYTEENMSQLEMAMCLKSTGMPLKDIKRYFELVDAGDDTLDERLKIFTDHREHVLEEIGVLQRHLCKIEGKIKWYSGFIEERKKELNKQAG</sequence>
<comment type="caution">
    <text evidence="3">The sequence shown here is derived from an EMBL/GenBank/DDBJ whole genome shotgun (WGS) entry which is preliminary data.</text>
</comment>
<accession>A0ABT1RX96</accession>
<dbReference type="SUPFAM" id="SSF46955">
    <property type="entry name" value="Putative DNA-binding domain"/>
    <property type="match status" value="1"/>
</dbReference>
<keyword evidence="1" id="KW-0238">DNA-binding</keyword>
<dbReference type="PANTHER" id="PTHR30204">
    <property type="entry name" value="REDOX-CYCLING DRUG-SENSING TRANSCRIPTIONAL ACTIVATOR SOXR"/>
    <property type="match status" value="1"/>
</dbReference>
<dbReference type="RefSeq" id="WP_066860184.1">
    <property type="nucleotide sequence ID" value="NZ_CABKVV010000009.1"/>
</dbReference>
<gene>
    <name evidence="3" type="ORF">NE695_04845</name>
</gene>
<evidence type="ECO:0000313" key="4">
    <source>
        <dbReference type="Proteomes" id="UP001524473"/>
    </source>
</evidence>
<dbReference type="InterPro" id="IPR047057">
    <property type="entry name" value="MerR_fam"/>
</dbReference>
<dbReference type="InterPro" id="IPR000551">
    <property type="entry name" value="MerR-type_HTH_dom"/>
</dbReference>
<name>A0ABT1RX96_9FIRM</name>
<dbReference type="Proteomes" id="UP001524473">
    <property type="component" value="Unassembled WGS sequence"/>
</dbReference>
<evidence type="ECO:0000256" key="1">
    <source>
        <dbReference type="ARBA" id="ARBA00023125"/>
    </source>
</evidence>
<evidence type="ECO:0000313" key="3">
    <source>
        <dbReference type="EMBL" id="MCQ4839240.1"/>
    </source>
</evidence>
<dbReference type="Pfam" id="PF13411">
    <property type="entry name" value="MerR_1"/>
    <property type="match status" value="1"/>
</dbReference>
<dbReference type="PANTHER" id="PTHR30204:SF83">
    <property type="entry name" value="TRANSCRIPTIONAL REGULATOR, MERR FAMILY"/>
    <property type="match status" value="1"/>
</dbReference>
<dbReference type="Gene3D" id="1.10.1660.10">
    <property type="match status" value="1"/>
</dbReference>
<dbReference type="CDD" id="cd01109">
    <property type="entry name" value="HTH_YyaN"/>
    <property type="match status" value="1"/>
</dbReference>
<keyword evidence="4" id="KW-1185">Reference proteome</keyword>
<proteinExistence type="predicted"/>
<dbReference type="EMBL" id="JANFZH010000008">
    <property type="protein sequence ID" value="MCQ4839240.1"/>
    <property type="molecule type" value="Genomic_DNA"/>
</dbReference>
<evidence type="ECO:0000259" key="2">
    <source>
        <dbReference type="PROSITE" id="PS50937"/>
    </source>
</evidence>
<dbReference type="InterPro" id="IPR009061">
    <property type="entry name" value="DNA-bd_dom_put_sf"/>
</dbReference>
<organism evidence="3 4">
    <name type="scientific">Neglectibacter timonensis</name>
    <dbReference type="NCBI Taxonomy" id="1776382"/>
    <lineage>
        <taxon>Bacteria</taxon>
        <taxon>Bacillati</taxon>
        <taxon>Bacillota</taxon>
        <taxon>Clostridia</taxon>
        <taxon>Eubacteriales</taxon>
        <taxon>Oscillospiraceae</taxon>
        <taxon>Neglectibacter</taxon>
    </lineage>
</organism>
<feature type="domain" description="HTH merR-type" evidence="2">
    <location>
        <begin position="2"/>
        <end position="70"/>
    </location>
</feature>
<dbReference type="SMART" id="SM00422">
    <property type="entry name" value="HTH_MERR"/>
    <property type="match status" value="1"/>
</dbReference>